<keyword evidence="6" id="KW-1185">Reference proteome</keyword>
<dbReference type="PROSITE" id="PS50011">
    <property type="entry name" value="PROTEIN_KINASE_DOM"/>
    <property type="match status" value="1"/>
</dbReference>
<organism evidence="5 6">
    <name type="scientific">Psophocarpus tetragonolobus</name>
    <name type="common">Winged bean</name>
    <name type="synonym">Dolichos tetragonolobus</name>
    <dbReference type="NCBI Taxonomy" id="3891"/>
    <lineage>
        <taxon>Eukaryota</taxon>
        <taxon>Viridiplantae</taxon>
        <taxon>Streptophyta</taxon>
        <taxon>Embryophyta</taxon>
        <taxon>Tracheophyta</taxon>
        <taxon>Spermatophyta</taxon>
        <taxon>Magnoliopsida</taxon>
        <taxon>eudicotyledons</taxon>
        <taxon>Gunneridae</taxon>
        <taxon>Pentapetalae</taxon>
        <taxon>rosids</taxon>
        <taxon>fabids</taxon>
        <taxon>Fabales</taxon>
        <taxon>Fabaceae</taxon>
        <taxon>Papilionoideae</taxon>
        <taxon>50 kb inversion clade</taxon>
        <taxon>NPAAA clade</taxon>
        <taxon>indigoferoid/millettioid clade</taxon>
        <taxon>Phaseoleae</taxon>
        <taxon>Psophocarpus</taxon>
    </lineage>
</organism>
<dbReference type="Pfam" id="PF07714">
    <property type="entry name" value="PK_Tyr_Ser-Thr"/>
    <property type="match status" value="1"/>
</dbReference>
<evidence type="ECO:0000313" key="6">
    <source>
        <dbReference type="Proteomes" id="UP001386955"/>
    </source>
</evidence>
<reference evidence="5 6" key="1">
    <citation type="submission" date="2024-01" db="EMBL/GenBank/DDBJ databases">
        <title>The genomes of 5 underutilized Papilionoideae crops provide insights into root nodulation and disease resistanc.</title>
        <authorList>
            <person name="Jiang F."/>
        </authorList>
    </citation>
    <scope>NUCLEOTIDE SEQUENCE [LARGE SCALE GENOMIC DNA]</scope>
    <source>
        <strain evidence="5">DUOXIRENSHENG_FW03</strain>
        <tissue evidence="5">Leaves</tissue>
    </source>
</reference>
<name>A0AAN9RXG3_PSOTE</name>
<dbReference type="AlphaFoldDB" id="A0AAN9RXG3"/>
<dbReference type="GO" id="GO:0005524">
    <property type="term" value="F:ATP binding"/>
    <property type="evidence" value="ECO:0007669"/>
    <property type="project" value="UniProtKB-KW"/>
</dbReference>
<dbReference type="Proteomes" id="UP001386955">
    <property type="component" value="Unassembled WGS sequence"/>
</dbReference>
<evidence type="ECO:0000256" key="1">
    <source>
        <dbReference type="ARBA" id="ARBA00022741"/>
    </source>
</evidence>
<evidence type="ECO:0000259" key="3">
    <source>
        <dbReference type="PROSITE" id="PS50011"/>
    </source>
</evidence>
<dbReference type="EMBL" id="JAYMYS010000008">
    <property type="protein sequence ID" value="KAK7385097.1"/>
    <property type="molecule type" value="Genomic_DNA"/>
</dbReference>
<dbReference type="InterPro" id="IPR001245">
    <property type="entry name" value="Ser-Thr/Tyr_kinase_cat_dom"/>
</dbReference>
<dbReference type="Gene3D" id="1.10.510.10">
    <property type="entry name" value="Transferase(Phosphotransferase) domain 1"/>
    <property type="match status" value="1"/>
</dbReference>
<dbReference type="GO" id="GO:0004674">
    <property type="term" value="F:protein serine/threonine kinase activity"/>
    <property type="evidence" value="ECO:0007669"/>
    <property type="project" value="TreeGrafter"/>
</dbReference>
<gene>
    <name evidence="4" type="ORF">VNO78_30799</name>
    <name evidence="5" type="ORF">VNO78_30805</name>
</gene>
<evidence type="ECO:0000313" key="4">
    <source>
        <dbReference type="EMBL" id="KAK7385092.1"/>
    </source>
</evidence>
<dbReference type="InterPro" id="IPR000719">
    <property type="entry name" value="Prot_kinase_dom"/>
</dbReference>
<dbReference type="GO" id="GO:0005886">
    <property type="term" value="C:plasma membrane"/>
    <property type="evidence" value="ECO:0007669"/>
    <property type="project" value="TreeGrafter"/>
</dbReference>
<dbReference type="GO" id="GO:0007166">
    <property type="term" value="P:cell surface receptor signaling pathway"/>
    <property type="evidence" value="ECO:0007669"/>
    <property type="project" value="InterPro"/>
</dbReference>
<sequence length="160" mass="18107">MLTSQLTEKSDVYSFGVVVVELLTGEKPFSFDKPEDKRSLTNNFLSCLKKDRLLDILQAGIVNEENKKEIMEVAILAAQCLRLNGEERPSMKKVVTELERIGPTEKKHPWINTFENREETQHLLEEGASSVCELGDSSNYQYAGYDSINDHVQIGLDDGR</sequence>
<keyword evidence="1" id="KW-0547">Nucleotide-binding</keyword>
<feature type="domain" description="Protein kinase" evidence="3">
    <location>
        <begin position="1"/>
        <end position="111"/>
    </location>
</feature>
<dbReference type="EMBL" id="JAYMYS010000008">
    <property type="protein sequence ID" value="KAK7385092.1"/>
    <property type="molecule type" value="Genomic_DNA"/>
</dbReference>
<accession>A0AAN9RXG3</accession>
<dbReference type="PANTHER" id="PTHR27005">
    <property type="entry name" value="WALL-ASSOCIATED RECEPTOR KINASE-LIKE 21"/>
    <property type="match status" value="1"/>
</dbReference>
<comment type="caution">
    <text evidence="5">The sequence shown here is derived from an EMBL/GenBank/DDBJ whole genome shotgun (WGS) entry which is preliminary data.</text>
</comment>
<dbReference type="PANTHER" id="PTHR27005:SF470">
    <property type="entry name" value="ASSOCIATED KINASE-LIKE PROTEIN, PUTATIVE-RELATED"/>
    <property type="match status" value="1"/>
</dbReference>
<proteinExistence type="predicted"/>
<evidence type="ECO:0000313" key="5">
    <source>
        <dbReference type="EMBL" id="KAK7385097.1"/>
    </source>
</evidence>
<evidence type="ECO:0000256" key="2">
    <source>
        <dbReference type="ARBA" id="ARBA00022840"/>
    </source>
</evidence>
<protein>
    <recommendedName>
        <fullName evidence="3">Protein kinase domain-containing protein</fullName>
    </recommendedName>
</protein>
<dbReference type="InterPro" id="IPR045274">
    <property type="entry name" value="WAK-like"/>
</dbReference>
<dbReference type="SUPFAM" id="SSF56112">
    <property type="entry name" value="Protein kinase-like (PK-like)"/>
    <property type="match status" value="1"/>
</dbReference>
<dbReference type="InterPro" id="IPR011009">
    <property type="entry name" value="Kinase-like_dom_sf"/>
</dbReference>
<keyword evidence="2" id="KW-0067">ATP-binding</keyword>